<dbReference type="OrthoDB" id="629492at2759"/>
<feature type="coiled-coil region" evidence="2">
    <location>
        <begin position="3"/>
        <end position="59"/>
    </location>
</feature>
<dbReference type="STRING" id="9305.ENSSHAP00000017666"/>
<keyword evidence="2" id="KW-0175">Coiled coil</keyword>
<dbReference type="HOGENOM" id="CLU_391258_0_0_1"/>
<dbReference type="InterPro" id="IPR011990">
    <property type="entry name" value="TPR-like_helical_dom_sf"/>
</dbReference>
<dbReference type="PANTHER" id="PTHR46540">
    <property type="entry name" value="TETRATRICOPEPTIDE REPEAT PROTEIN 12"/>
    <property type="match status" value="1"/>
</dbReference>
<dbReference type="SMART" id="SM00028">
    <property type="entry name" value="TPR"/>
    <property type="match status" value="3"/>
</dbReference>
<dbReference type="FunCoup" id="G3WQG1">
    <property type="interactions" value="254"/>
</dbReference>
<proteinExistence type="predicted"/>
<dbReference type="PROSITE" id="PS50293">
    <property type="entry name" value="TPR_REGION"/>
    <property type="match status" value="1"/>
</dbReference>
<dbReference type="SUPFAM" id="SSF48371">
    <property type="entry name" value="ARM repeat"/>
    <property type="match status" value="1"/>
</dbReference>
<evidence type="ECO:0000256" key="2">
    <source>
        <dbReference type="SAM" id="Coils"/>
    </source>
</evidence>
<dbReference type="Ensembl" id="ENSSHAT00000017811.2">
    <property type="protein sequence ID" value="ENSSHAP00000017666.2"/>
    <property type="gene ID" value="ENSSHAG00000014998.2"/>
</dbReference>
<dbReference type="PROSITE" id="PS50005">
    <property type="entry name" value="TPR"/>
    <property type="match status" value="1"/>
</dbReference>
<reference evidence="3 4" key="1">
    <citation type="journal article" date="2011" name="Proc. Natl. Acad. Sci. U.S.A.">
        <title>Genetic diversity and population structure of the endangered marsupial Sarcophilus harrisii (Tasmanian devil).</title>
        <authorList>
            <person name="Miller W."/>
            <person name="Hayes V.M."/>
            <person name="Ratan A."/>
            <person name="Petersen D.C."/>
            <person name="Wittekindt N.E."/>
            <person name="Miller J."/>
            <person name="Walenz B."/>
            <person name="Knight J."/>
            <person name="Qi J."/>
            <person name="Zhao F."/>
            <person name="Wang Q."/>
            <person name="Bedoya-Reina O.C."/>
            <person name="Katiyar N."/>
            <person name="Tomsho L.P."/>
            <person name="Kasson L.M."/>
            <person name="Hardie R.A."/>
            <person name="Woodbridge P."/>
            <person name="Tindall E.A."/>
            <person name="Bertelsen M.F."/>
            <person name="Dixon D."/>
            <person name="Pyecroft S."/>
            <person name="Helgen K.M."/>
            <person name="Lesk A.M."/>
            <person name="Pringle T.H."/>
            <person name="Patterson N."/>
            <person name="Zhang Y."/>
            <person name="Kreiss A."/>
            <person name="Woods G.M."/>
            <person name="Jones M.E."/>
            <person name="Schuster S.C."/>
        </authorList>
    </citation>
    <scope>NUCLEOTIDE SEQUENCE [LARGE SCALE GENOMIC DNA]</scope>
</reference>
<dbReference type="InterPro" id="IPR011989">
    <property type="entry name" value="ARM-like"/>
</dbReference>
<dbReference type="RefSeq" id="XP_023355214.1">
    <property type="nucleotide sequence ID" value="XM_023499446.2"/>
</dbReference>
<dbReference type="eggNOG" id="KOG0548">
    <property type="taxonomic scope" value="Eukaryota"/>
</dbReference>
<feature type="repeat" description="TPR" evidence="1">
    <location>
        <begin position="176"/>
        <end position="209"/>
    </location>
</feature>
<evidence type="ECO:0000313" key="4">
    <source>
        <dbReference type="Proteomes" id="UP000007648"/>
    </source>
</evidence>
<dbReference type="GO" id="GO:0007288">
    <property type="term" value="P:sperm axoneme assembly"/>
    <property type="evidence" value="ECO:0007669"/>
    <property type="project" value="TreeGrafter"/>
</dbReference>
<reference evidence="3" key="2">
    <citation type="submission" date="2025-08" db="UniProtKB">
        <authorList>
            <consortium name="Ensembl"/>
        </authorList>
    </citation>
    <scope>IDENTIFICATION</scope>
</reference>
<evidence type="ECO:0000313" key="3">
    <source>
        <dbReference type="Ensembl" id="ENSSHAP00000017666.2"/>
    </source>
</evidence>
<dbReference type="InParanoid" id="G3WQG1"/>
<dbReference type="GeneID" id="100915844"/>
<evidence type="ECO:0000256" key="1">
    <source>
        <dbReference type="PROSITE-ProRule" id="PRU00339"/>
    </source>
</evidence>
<protein>
    <submittedName>
        <fullName evidence="3">Tetratricopeptide repeat domain 12</fullName>
    </submittedName>
</protein>
<dbReference type="Pfam" id="PF00515">
    <property type="entry name" value="TPR_1"/>
    <property type="match status" value="2"/>
</dbReference>
<dbReference type="GO" id="GO:0005813">
    <property type="term" value="C:centrosome"/>
    <property type="evidence" value="ECO:0007669"/>
    <property type="project" value="TreeGrafter"/>
</dbReference>
<name>G3WQG1_SARHA</name>
<dbReference type="GeneTree" id="ENSGT00940000164257"/>
<dbReference type="GO" id="GO:0005737">
    <property type="term" value="C:cytoplasm"/>
    <property type="evidence" value="ECO:0007669"/>
    <property type="project" value="TreeGrafter"/>
</dbReference>
<dbReference type="AlphaFoldDB" id="G3WQG1"/>
<dbReference type="Gene3D" id="1.25.10.10">
    <property type="entry name" value="Leucine-rich Repeat Variant"/>
    <property type="match status" value="2"/>
</dbReference>
<dbReference type="InterPro" id="IPR043195">
    <property type="entry name" value="TTC12"/>
</dbReference>
<reference evidence="3" key="3">
    <citation type="submission" date="2025-09" db="UniProtKB">
        <authorList>
            <consortium name="Ensembl"/>
        </authorList>
    </citation>
    <scope>IDENTIFICATION</scope>
</reference>
<gene>
    <name evidence="3" type="primary">TTC12</name>
</gene>
<keyword evidence="4" id="KW-1185">Reference proteome</keyword>
<organism evidence="3 4">
    <name type="scientific">Sarcophilus harrisii</name>
    <name type="common">Tasmanian devil</name>
    <name type="synonym">Sarcophilus laniarius</name>
    <dbReference type="NCBI Taxonomy" id="9305"/>
    <lineage>
        <taxon>Eukaryota</taxon>
        <taxon>Metazoa</taxon>
        <taxon>Chordata</taxon>
        <taxon>Craniata</taxon>
        <taxon>Vertebrata</taxon>
        <taxon>Euteleostomi</taxon>
        <taxon>Mammalia</taxon>
        <taxon>Metatheria</taxon>
        <taxon>Dasyuromorphia</taxon>
        <taxon>Dasyuridae</taxon>
        <taxon>Sarcophilus</taxon>
    </lineage>
</organism>
<dbReference type="InterPro" id="IPR016024">
    <property type="entry name" value="ARM-type_fold"/>
</dbReference>
<dbReference type="PANTHER" id="PTHR46540:SF1">
    <property type="entry name" value="TETRATRICOPEPTIDE REPEAT PROTEIN 12"/>
    <property type="match status" value="1"/>
</dbReference>
<dbReference type="GO" id="GO:0070286">
    <property type="term" value="P:axonemal dynein complex assembly"/>
    <property type="evidence" value="ECO:0007669"/>
    <property type="project" value="TreeGrafter"/>
</dbReference>
<accession>G3WQG1</accession>
<keyword evidence="1" id="KW-0802">TPR repeat</keyword>
<dbReference type="Proteomes" id="UP000007648">
    <property type="component" value="Unassembled WGS sequence"/>
</dbReference>
<dbReference type="CTD" id="54970"/>
<sequence>MAKEKEERDLEKFLKNVDEISTLVQDLNSDDFDVCERAMDEAEKRLQLQEDQEEDECRTILNKTMISPPQVPTEQVDVDDTNPDGFMKILEKDARERAKRRKENKSLANAFKEKGNEAFLKGDYEMAVHYYTEGLKKLKDMKVLYTNRAQAYMKLEEYEKALVDCEWALKCDENSTKAYFHMGKAHLALKNYSMARQCYQKILEINPKLQVQVKDSLNKVDQKEKAELQEKLALQELKSGKEAAVTTKNLLEALSNPEQIPLFYAGGVQLLTELMEDCTEKTLFRTHNGFSIINDNKVIKRCFATEEKDEIEEILCIAVLKLWHAVCTGNEENQHLLLAHSDMDILLPAFLTSKVPSIQQHTLSLLLLFCQTENGRILVLSHMDLARLLQALVLFVNISEEKESRTAMQLLTDLALEERFKTLVQTNLPALLTLISILNIPEIAYPSTLLQCVAIMGNLSTDATIRKQMSDCEECWDACFRLMAKCEENVTLFRETLYATLGFMMNLSLESVSITEVLAEQVSRKCVSLLNSEDGGILTRAAGVLSRVLSASMKAVEEAVQAGLMKVMIKFLKAGGQTASRYAIKILAVCTNINYLAREEVTRLDKKFCLLIKLLEAEDEIIAGNAALCIGNCVEVPGASSAVLKSDIVKILLKLAGGDAKEASVQLNAGIALGKLCTAEPRHTAHLEELHGIEILNSTMKYIQKS</sequence>
<dbReference type="SUPFAM" id="SSF48452">
    <property type="entry name" value="TPR-like"/>
    <property type="match status" value="1"/>
</dbReference>
<dbReference type="Gene3D" id="1.25.40.10">
    <property type="entry name" value="Tetratricopeptide repeat domain"/>
    <property type="match status" value="1"/>
</dbReference>
<dbReference type="InterPro" id="IPR019734">
    <property type="entry name" value="TPR_rpt"/>
</dbReference>